<sequence>MILRSQQRKLRLGIPPAFQTIDFHGTRDYHQETLDYLKTAVKITKKLCDRVNLIQALIKWLEEESSSKF</sequence>
<dbReference type="EMBL" id="OU466861">
    <property type="protein sequence ID" value="CAH2065933.1"/>
    <property type="molecule type" value="Genomic_DNA"/>
</dbReference>
<accession>A0AAU9SM99</accession>
<dbReference type="Proteomes" id="UP000836841">
    <property type="component" value="Chromosome 5"/>
</dbReference>
<evidence type="ECO:0000313" key="1">
    <source>
        <dbReference type="EMBL" id="CAH2065933.1"/>
    </source>
</evidence>
<name>A0AAU9SM99_THLAR</name>
<gene>
    <name evidence="1" type="ORF">TAV2_LOCUS15663</name>
</gene>
<proteinExistence type="predicted"/>
<reference evidence="1 2" key="1">
    <citation type="submission" date="2022-03" db="EMBL/GenBank/DDBJ databases">
        <authorList>
            <person name="Nunn A."/>
            <person name="Chopra R."/>
            <person name="Nunn A."/>
            <person name="Contreras Garrido A."/>
        </authorList>
    </citation>
    <scope>NUCLEOTIDE SEQUENCE [LARGE SCALE GENOMIC DNA]</scope>
</reference>
<organism evidence="1 2">
    <name type="scientific">Thlaspi arvense</name>
    <name type="common">Field penny-cress</name>
    <dbReference type="NCBI Taxonomy" id="13288"/>
    <lineage>
        <taxon>Eukaryota</taxon>
        <taxon>Viridiplantae</taxon>
        <taxon>Streptophyta</taxon>
        <taxon>Embryophyta</taxon>
        <taxon>Tracheophyta</taxon>
        <taxon>Spermatophyta</taxon>
        <taxon>Magnoliopsida</taxon>
        <taxon>eudicotyledons</taxon>
        <taxon>Gunneridae</taxon>
        <taxon>Pentapetalae</taxon>
        <taxon>rosids</taxon>
        <taxon>malvids</taxon>
        <taxon>Brassicales</taxon>
        <taxon>Brassicaceae</taxon>
        <taxon>Thlaspideae</taxon>
        <taxon>Thlaspi</taxon>
    </lineage>
</organism>
<dbReference type="AlphaFoldDB" id="A0AAU9SM99"/>
<evidence type="ECO:0000313" key="2">
    <source>
        <dbReference type="Proteomes" id="UP000836841"/>
    </source>
</evidence>
<keyword evidence="2" id="KW-1185">Reference proteome</keyword>
<protein>
    <submittedName>
        <fullName evidence="1">Uncharacterized protein</fullName>
    </submittedName>
</protein>